<dbReference type="RefSeq" id="WP_135190201.1">
    <property type="nucleotide sequence ID" value="NZ_SPUM01000085.1"/>
</dbReference>
<feature type="domain" description="Cysteine-rich CPCC" evidence="1">
    <location>
        <begin position="82"/>
        <end position="155"/>
    </location>
</feature>
<name>A0A4Y9T3W6_9BURK</name>
<dbReference type="OrthoDB" id="1456570at2"/>
<dbReference type="InterPro" id="IPR025983">
    <property type="entry name" value="Cys_rich_CPCC"/>
</dbReference>
<reference evidence="2 3" key="1">
    <citation type="submission" date="2019-03" db="EMBL/GenBank/DDBJ databases">
        <title>Draft genome of Massilia hortus sp. nov., a novel bacterial species of the Oxalobacteraceae family.</title>
        <authorList>
            <person name="Peta V."/>
            <person name="Raths R."/>
            <person name="Bucking H."/>
        </authorList>
    </citation>
    <scope>NUCLEOTIDE SEQUENCE [LARGE SCALE GENOMIC DNA]</scope>
    <source>
        <strain evidence="2 3">ONC3</strain>
    </source>
</reference>
<protein>
    <recommendedName>
        <fullName evidence="1">Cysteine-rich CPCC domain-containing protein</fullName>
    </recommendedName>
</protein>
<comment type="caution">
    <text evidence="2">The sequence shown here is derived from an EMBL/GenBank/DDBJ whole genome shotgun (WGS) entry which is preliminary data.</text>
</comment>
<evidence type="ECO:0000313" key="3">
    <source>
        <dbReference type="Proteomes" id="UP000297258"/>
    </source>
</evidence>
<gene>
    <name evidence="2" type="ORF">E4O92_12995</name>
</gene>
<dbReference type="Pfam" id="PF14206">
    <property type="entry name" value="Cys_rich_CPCC"/>
    <property type="match status" value="1"/>
</dbReference>
<dbReference type="Proteomes" id="UP000297258">
    <property type="component" value="Unassembled WGS sequence"/>
</dbReference>
<keyword evidence="3" id="KW-1185">Reference proteome</keyword>
<accession>A0A4Y9T3W6</accession>
<sequence length="162" mass="17356">MAEPIAELEVVVSRINVEAEVVGEKERRLFKAGTAGTVVLAHAVEDSEPVYEVEFLLTEGRGALATLRASDVRKASPDYHRACPCCGCRTLGDLCPGSWEVCPVCFWEDDPVQWEDPSAAGGANRVSLAEARKNFVAFGACDRSALAHVRPPTPAEQASGDV</sequence>
<evidence type="ECO:0000259" key="1">
    <source>
        <dbReference type="Pfam" id="PF14206"/>
    </source>
</evidence>
<organism evidence="2 3">
    <name type="scientific">Massilia horti</name>
    <dbReference type="NCBI Taxonomy" id="2562153"/>
    <lineage>
        <taxon>Bacteria</taxon>
        <taxon>Pseudomonadati</taxon>
        <taxon>Pseudomonadota</taxon>
        <taxon>Betaproteobacteria</taxon>
        <taxon>Burkholderiales</taxon>
        <taxon>Oxalobacteraceae</taxon>
        <taxon>Telluria group</taxon>
        <taxon>Massilia</taxon>
    </lineage>
</organism>
<dbReference type="EMBL" id="SPUM01000085">
    <property type="protein sequence ID" value="TFW31641.1"/>
    <property type="molecule type" value="Genomic_DNA"/>
</dbReference>
<proteinExistence type="predicted"/>
<evidence type="ECO:0000313" key="2">
    <source>
        <dbReference type="EMBL" id="TFW31641.1"/>
    </source>
</evidence>
<dbReference type="AlphaFoldDB" id="A0A4Y9T3W6"/>